<gene>
    <name evidence="1" type="ORF">CANARDRAFT_30455</name>
</gene>
<dbReference type="AlphaFoldDB" id="A0A1E4SU06"/>
<evidence type="ECO:0000313" key="2">
    <source>
        <dbReference type="Proteomes" id="UP000094801"/>
    </source>
</evidence>
<keyword evidence="2" id="KW-1185">Reference proteome</keyword>
<proteinExistence type="predicted"/>
<sequence length="60" mass="7235">MSPPHNRLQMLNNHFIYPLHLKPLNEYPYLSDFERLQYFKIAENLKLSQGDMVNLMKSKK</sequence>
<protein>
    <submittedName>
        <fullName evidence="1">Uncharacterized protein</fullName>
    </submittedName>
</protein>
<evidence type="ECO:0000313" key="1">
    <source>
        <dbReference type="EMBL" id="ODV82990.1"/>
    </source>
</evidence>
<accession>A0A1E4SU06</accession>
<dbReference type="EMBL" id="KV453870">
    <property type="protein sequence ID" value="ODV82990.1"/>
    <property type="molecule type" value="Genomic_DNA"/>
</dbReference>
<name>A0A1E4SU06_9ASCO</name>
<reference evidence="2" key="1">
    <citation type="submission" date="2016-04" db="EMBL/GenBank/DDBJ databases">
        <title>Comparative genomics of biotechnologically important yeasts.</title>
        <authorList>
            <consortium name="DOE Joint Genome Institute"/>
            <person name="Riley R."/>
            <person name="Haridas S."/>
            <person name="Wolfe K.H."/>
            <person name="Lopes M.R."/>
            <person name="Hittinger C.T."/>
            <person name="Goker M."/>
            <person name="Salamov A."/>
            <person name="Wisecaver J."/>
            <person name="Long T.M."/>
            <person name="Aerts A.L."/>
            <person name="Barry K."/>
            <person name="Choi C."/>
            <person name="Clum A."/>
            <person name="Coughlan A.Y."/>
            <person name="Deshpande S."/>
            <person name="Douglass A.P."/>
            <person name="Hanson S.J."/>
            <person name="Klenk H.-P."/>
            <person name="Labutti K."/>
            <person name="Lapidus A."/>
            <person name="Lindquist E."/>
            <person name="Lipzen A."/>
            <person name="Meier-Kolthoff J.P."/>
            <person name="Ohm R.A."/>
            <person name="Otillar R.P."/>
            <person name="Pangilinan J."/>
            <person name="Peng Y."/>
            <person name="Rokas A."/>
            <person name="Rosa C.A."/>
            <person name="Scheuner C."/>
            <person name="Sibirny A.A."/>
            <person name="Slot J.C."/>
            <person name="Stielow J.B."/>
            <person name="Sun H."/>
            <person name="Kurtzman C.P."/>
            <person name="Blackwell M."/>
            <person name="Grigoriev I.V."/>
            <person name="Jeffries T.W."/>
        </authorList>
    </citation>
    <scope>NUCLEOTIDE SEQUENCE [LARGE SCALE GENOMIC DNA]</scope>
    <source>
        <strain evidence="2">NRRL YB-2248</strain>
    </source>
</reference>
<organism evidence="1 2">
    <name type="scientific">[Candida] arabinofermentans NRRL YB-2248</name>
    <dbReference type="NCBI Taxonomy" id="983967"/>
    <lineage>
        <taxon>Eukaryota</taxon>
        <taxon>Fungi</taxon>
        <taxon>Dikarya</taxon>
        <taxon>Ascomycota</taxon>
        <taxon>Saccharomycotina</taxon>
        <taxon>Pichiomycetes</taxon>
        <taxon>Pichiales</taxon>
        <taxon>Pichiaceae</taxon>
        <taxon>Ogataea</taxon>
        <taxon>Ogataea/Candida clade</taxon>
    </lineage>
</organism>
<dbReference type="Proteomes" id="UP000094801">
    <property type="component" value="Unassembled WGS sequence"/>
</dbReference>